<dbReference type="Proteomes" id="UP000177751">
    <property type="component" value="Unassembled WGS sequence"/>
</dbReference>
<organism evidence="5 6">
    <name type="scientific">Candidatus Staskawiczbacteria bacterium RIFOXYC1_FULL_38_18</name>
    <dbReference type="NCBI Taxonomy" id="1802229"/>
    <lineage>
        <taxon>Bacteria</taxon>
        <taxon>Candidatus Staskawicziibacteriota</taxon>
    </lineage>
</organism>
<dbReference type="SMART" id="SM00883">
    <property type="entry name" value="Cpn10"/>
    <property type="match status" value="1"/>
</dbReference>
<comment type="subunit">
    <text evidence="3">Heptamer of 7 subunits arranged in a ring. Interacts with the chaperonin GroEL.</text>
</comment>
<accession>A0A1G2JBL1</accession>
<dbReference type="InterPro" id="IPR011032">
    <property type="entry name" value="GroES-like_sf"/>
</dbReference>
<dbReference type="EMBL" id="MHPP01000015">
    <property type="protein sequence ID" value="OGZ84509.1"/>
    <property type="molecule type" value="Genomic_DNA"/>
</dbReference>
<dbReference type="PANTHER" id="PTHR10772">
    <property type="entry name" value="10 KDA HEAT SHOCK PROTEIN"/>
    <property type="match status" value="1"/>
</dbReference>
<evidence type="ECO:0000256" key="4">
    <source>
        <dbReference type="RuleBase" id="RU000535"/>
    </source>
</evidence>
<dbReference type="PANTHER" id="PTHR10772:SF63">
    <property type="entry name" value="20 KDA CHAPERONIN, CHLOROPLASTIC"/>
    <property type="match status" value="1"/>
</dbReference>
<evidence type="ECO:0000256" key="2">
    <source>
        <dbReference type="ARBA" id="ARBA00023186"/>
    </source>
</evidence>
<gene>
    <name evidence="3" type="primary">groES</name>
    <name evidence="3" type="synonym">groS</name>
    <name evidence="5" type="ORF">A2401_01750</name>
</gene>
<dbReference type="AlphaFoldDB" id="A0A1G2JBL1"/>
<dbReference type="PRINTS" id="PR00297">
    <property type="entry name" value="CHAPERONIN10"/>
</dbReference>
<comment type="similarity">
    <text evidence="1 3 4">Belongs to the GroES chaperonin family.</text>
</comment>
<dbReference type="GO" id="GO:0044183">
    <property type="term" value="F:protein folding chaperone"/>
    <property type="evidence" value="ECO:0007669"/>
    <property type="project" value="InterPro"/>
</dbReference>
<dbReference type="GO" id="GO:0005737">
    <property type="term" value="C:cytoplasm"/>
    <property type="evidence" value="ECO:0007669"/>
    <property type="project" value="UniProtKB-SubCell"/>
</dbReference>
<dbReference type="HAMAP" id="MF_00580">
    <property type="entry name" value="CH10"/>
    <property type="match status" value="1"/>
</dbReference>
<dbReference type="GO" id="GO:0051087">
    <property type="term" value="F:protein-folding chaperone binding"/>
    <property type="evidence" value="ECO:0007669"/>
    <property type="project" value="TreeGrafter"/>
</dbReference>
<comment type="caution">
    <text evidence="5">The sequence shown here is derived from an EMBL/GenBank/DDBJ whole genome shotgun (WGS) entry which is preliminary data.</text>
</comment>
<dbReference type="STRING" id="1802229.A2401_01750"/>
<dbReference type="CDD" id="cd00320">
    <property type="entry name" value="cpn10"/>
    <property type="match status" value="1"/>
</dbReference>
<evidence type="ECO:0000313" key="6">
    <source>
        <dbReference type="Proteomes" id="UP000177751"/>
    </source>
</evidence>
<dbReference type="GO" id="GO:0051082">
    <property type="term" value="F:unfolded protein binding"/>
    <property type="evidence" value="ECO:0007669"/>
    <property type="project" value="TreeGrafter"/>
</dbReference>
<dbReference type="GO" id="GO:0005524">
    <property type="term" value="F:ATP binding"/>
    <property type="evidence" value="ECO:0007669"/>
    <property type="project" value="InterPro"/>
</dbReference>
<dbReference type="Pfam" id="PF00166">
    <property type="entry name" value="Cpn10"/>
    <property type="match status" value="1"/>
</dbReference>
<dbReference type="Gene3D" id="2.30.33.40">
    <property type="entry name" value="GroES chaperonin"/>
    <property type="match status" value="1"/>
</dbReference>
<evidence type="ECO:0000256" key="1">
    <source>
        <dbReference type="ARBA" id="ARBA00006975"/>
    </source>
</evidence>
<name>A0A1G2JBL1_9BACT</name>
<dbReference type="InterPro" id="IPR037124">
    <property type="entry name" value="Chaperonin_GroES_sf"/>
</dbReference>
<dbReference type="InterPro" id="IPR020818">
    <property type="entry name" value="Chaperonin_GroES"/>
</dbReference>
<sequence length="96" mass="10525">MTIKPLSDHILIEPVKEEEKTKGGIFLPDTASKEKSEEGKVIAVGPGKKTDDGKILMMSVKPGDRVLFAKYGPNEIKIDNKEYLIATEGDILAIIE</sequence>
<dbReference type="SUPFAM" id="SSF50129">
    <property type="entry name" value="GroES-like"/>
    <property type="match status" value="1"/>
</dbReference>
<comment type="function">
    <text evidence="3 4">Together with the chaperonin GroEL, plays an essential role in assisting protein folding. The GroEL-GroES system forms a nano-cage that allows encapsulation of the non-native substrate proteins and provides a physical environment optimized to promote and accelerate protein folding. GroES binds to the apical surface of the GroEL ring, thereby capping the opening of the GroEL channel.</text>
</comment>
<comment type="subcellular location">
    <subcellularLocation>
        <location evidence="3">Cytoplasm</location>
    </subcellularLocation>
</comment>
<reference evidence="5 6" key="1">
    <citation type="journal article" date="2016" name="Nat. Commun.">
        <title>Thousands of microbial genomes shed light on interconnected biogeochemical processes in an aquifer system.</title>
        <authorList>
            <person name="Anantharaman K."/>
            <person name="Brown C.T."/>
            <person name="Hug L.A."/>
            <person name="Sharon I."/>
            <person name="Castelle C.J."/>
            <person name="Probst A.J."/>
            <person name="Thomas B.C."/>
            <person name="Singh A."/>
            <person name="Wilkins M.J."/>
            <person name="Karaoz U."/>
            <person name="Brodie E.L."/>
            <person name="Williams K.H."/>
            <person name="Hubbard S.S."/>
            <person name="Banfield J.F."/>
        </authorList>
    </citation>
    <scope>NUCLEOTIDE SEQUENCE [LARGE SCALE GENOMIC DNA]</scope>
</reference>
<dbReference type="FunFam" id="2.30.33.40:FF:000001">
    <property type="entry name" value="10 kDa chaperonin"/>
    <property type="match status" value="1"/>
</dbReference>
<evidence type="ECO:0000256" key="3">
    <source>
        <dbReference type="HAMAP-Rule" id="MF_00580"/>
    </source>
</evidence>
<dbReference type="GO" id="GO:0046872">
    <property type="term" value="F:metal ion binding"/>
    <property type="evidence" value="ECO:0007669"/>
    <property type="project" value="TreeGrafter"/>
</dbReference>
<protein>
    <recommendedName>
        <fullName evidence="3">Co-chaperonin GroES</fullName>
    </recommendedName>
    <alternativeName>
        <fullName evidence="3">10 kDa chaperonin</fullName>
    </alternativeName>
    <alternativeName>
        <fullName evidence="3">Chaperonin-10</fullName>
        <shortName evidence="3">Cpn10</shortName>
    </alternativeName>
</protein>
<dbReference type="NCBIfam" id="NF001533">
    <property type="entry name" value="PRK00364.2-4"/>
    <property type="match status" value="1"/>
</dbReference>
<proteinExistence type="inferred from homology"/>
<dbReference type="NCBIfam" id="NF001531">
    <property type="entry name" value="PRK00364.2-2"/>
    <property type="match status" value="1"/>
</dbReference>
<keyword evidence="2 3" id="KW-0143">Chaperone</keyword>
<keyword evidence="3" id="KW-0963">Cytoplasm</keyword>
<evidence type="ECO:0000313" key="5">
    <source>
        <dbReference type="EMBL" id="OGZ84509.1"/>
    </source>
</evidence>